<dbReference type="RefSeq" id="WP_189347126.1">
    <property type="nucleotide sequence ID" value="NZ_BMYT01000006.1"/>
</dbReference>
<gene>
    <name evidence="1" type="ORF">GCM10011282_31480</name>
</gene>
<protein>
    <submittedName>
        <fullName evidence="1">Uncharacterized protein</fullName>
    </submittedName>
</protein>
<dbReference type="Proteomes" id="UP000620127">
    <property type="component" value="Unassembled WGS sequence"/>
</dbReference>
<accession>A0ABQ2XLY0</accession>
<name>A0ABQ2XLY0_9BURK</name>
<sequence>MGKLTRYYLGRVLKRGEMTSKKIVEAMQNPIIIEYRGTKYSFIDFEKFDGPGQEIGYFAKIAKYKQLGAVEVVQEAQHTSAETPVLNRIDAASAFVYIPGFSGITYRHIWGVFPSEQFEKVFKELVEMRHQKFFVGCDIEPIVDLRTFVARLSKLDKITELNATVKPPNPLFGPCWKSLSEYLLKRKLVEASFKETAPSGIETNLKSIAVAVLDDNTSKNMVELMEPLLDGVGDAALLMAADGYGHARIKGIEEARDVVIRTSENQKSFMFEGEPNPKLLYQHAVDVFRRHTEERGLEHP</sequence>
<keyword evidence="2" id="KW-1185">Reference proteome</keyword>
<comment type="caution">
    <text evidence="1">The sequence shown here is derived from an EMBL/GenBank/DDBJ whole genome shotgun (WGS) entry which is preliminary data.</text>
</comment>
<dbReference type="EMBL" id="BMYT01000006">
    <property type="protein sequence ID" value="GGX23094.1"/>
    <property type="molecule type" value="Genomic_DNA"/>
</dbReference>
<reference evidence="2" key="1">
    <citation type="journal article" date="2019" name="Int. J. Syst. Evol. Microbiol.">
        <title>The Global Catalogue of Microorganisms (GCM) 10K type strain sequencing project: providing services to taxonomists for standard genome sequencing and annotation.</title>
        <authorList>
            <consortium name="The Broad Institute Genomics Platform"/>
            <consortium name="The Broad Institute Genome Sequencing Center for Infectious Disease"/>
            <person name="Wu L."/>
            <person name="Ma J."/>
        </authorList>
    </citation>
    <scope>NUCLEOTIDE SEQUENCE [LARGE SCALE GENOMIC DNA]</scope>
    <source>
        <strain evidence="2">KCTC 23916</strain>
    </source>
</reference>
<dbReference type="Pfam" id="PF15931">
    <property type="entry name" value="DUF4747"/>
    <property type="match status" value="1"/>
</dbReference>
<dbReference type="InterPro" id="IPR031832">
    <property type="entry name" value="DUF4747"/>
</dbReference>
<evidence type="ECO:0000313" key="1">
    <source>
        <dbReference type="EMBL" id="GGX23094.1"/>
    </source>
</evidence>
<organism evidence="1 2">
    <name type="scientific">Undibacterium macrobrachii</name>
    <dbReference type="NCBI Taxonomy" id="1119058"/>
    <lineage>
        <taxon>Bacteria</taxon>
        <taxon>Pseudomonadati</taxon>
        <taxon>Pseudomonadota</taxon>
        <taxon>Betaproteobacteria</taxon>
        <taxon>Burkholderiales</taxon>
        <taxon>Oxalobacteraceae</taxon>
        <taxon>Undibacterium</taxon>
    </lineage>
</organism>
<proteinExistence type="predicted"/>
<evidence type="ECO:0000313" key="2">
    <source>
        <dbReference type="Proteomes" id="UP000620127"/>
    </source>
</evidence>